<dbReference type="InterPro" id="IPR001841">
    <property type="entry name" value="Znf_RING"/>
</dbReference>
<feature type="domain" description="RING-type" evidence="5">
    <location>
        <begin position="107"/>
        <end position="156"/>
    </location>
</feature>
<dbReference type="PROSITE" id="PS50089">
    <property type="entry name" value="ZF_RING_2"/>
    <property type="match status" value="1"/>
</dbReference>
<evidence type="ECO:0000313" key="6">
    <source>
        <dbReference type="EMBL" id="CAG5110425.1"/>
    </source>
</evidence>
<evidence type="ECO:0000256" key="2">
    <source>
        <dbReference type="ARBA" id="ARBA00022771"/>
    </source>
</evidence>
<keyword evidence="1" id="KW-0479">Metal-binding</keyword>
<evidence type="ECO:0000313" key="7">
    <source>
        <dbReference type="Proteomes" id="UP001158576"/>
    </source>
</evidence>
<name>A0ABN7T558_OIKDI</name>
<evidence type="ECO:0000256" key="3">
    <source>
        <dbReference type="ARBA" id="ARBA00022833"/>
    </source>
</evidence>
<protein>
    <submittedName>
        <fullName evidence="6">Oidioi.mRNA.OKI2018_I69.chr2.g4832.t1.cds</fullName>
    </submittedName>
</protein>
<dbReference type="InterPro" id="IPR013083">
    <property type="entry name" value="Znf_RING/FYVE/PHD"/>
</dbReference>
<keyword evidence="7" id="KW-1185">Reference proteome</keyword>
<keyword evidence="2 4" id="KW-0863">Zinc-finger</keyword>
<organism evidence="6 7">
    <name type="scientific">Oikopleura dioica</name>
    <name type="common">Tunicate</name>
    <dbReference type="NCBI Taxonomy" id="34765"/>
    <lineage>
        <taxon>Eukaryota</taxon>
        <taxon>Metazoa</taxon>
        <taxon>Chordata</taxon>
        <taxon>Tunicata</taxon>
        <taxon>Appendicularia</taxon>
        <taxon>Copelata</taxon>
        <taxon>Oikopleuridae</taxon>
        <taxon>Oikopleura</taxon>
    </lineage>
</organism>
<proteinExistence type="predicted"/>
<sequence length="167" mass="19837">MDFAQYDWNQDREWTVEFDGVRSDPGTKNIQEKEKRYEVRVLWDCENIDKKTFTKTFEDIMDYILNPTFIDAVNKSLKKKSEKSAAKKVKEIHEEMKKAQNEATGECKICYVHELDSSNFSIFLKKNTAYEYCHSTHVLCNTCAQNWRQKTCPFCRESGRFHSFENE</sequence>
<accession>A0ABN7T558</accession>
<keyword evidence="3" id="KW-0862">Zinc</keyword>
<evidence type="ECO:0000256" key="4">
    <source>
        <dbReference type="PROSITE-ProRule" id="PRU00175"/>
    </source>
</evidence>
<reference evidence="6 7" key="1">
    <citation type="submission" date="2021-04" db="EMBL/GenBank/DDBJ databases">
        <authorList>
            <person name="Bliznina A."/>
        </authorList>
    </citation>
    <scope>NUCLEOTIDE SEQUENCE [LARGE SCALE GENOMIC DNA]</scope>
</reference>
<dbReference type="Proteomes" id="UP001158576">
    <property type="component" value="Chromosome 2"/>
</dbReference>
<dbReference type="EMBL" id="OU015567">
    <property type="protein sequence ID" value="CAG5110425.1"/>
    <property type="molecule type" value="Genomic_DNA"/>
</dbReference>
<evidence type="ECO:0000256" key="1">
    <source>
        <dbReference type="ARBA" id="ARBA00022723"/>
    </source>
</evidence>
<evidence type="ECO:0000259" key="5">
    <source>
        <dbReference type="PROSITE" id="PS50089"/>
    </source>
</evidence>
<gene>
    <name evidence="6" type="ORF">OKIOD_LOCUS13597</name>
</gene>
<dbReference type="Gene3D" id="3.30.40.10">
    <property type="entry name" value="Zinc/RING finger domain, C3HC4 (zinc finger)"/>
    <property type="match status" value="1"/>
</dbReference>
<dbReference type="SUPFAM" id="SSF57850">
    <property type="entry name" value="RING/U-box"/>
    <property type="match status" value="1"/>
</dbReference>